<feature type="region of interest" description="Disordered" evidence="1">
    <location>
        <begin position="1"/>
        <end position="24"/>
    </location>
</feature>
<evidence type="ECO:0000313" key="3">
    <source>
        <dbReference type="Proteomes" id="UP001218218"/>
    </source>
</evidence>
<reference evidence="2" key="1">
    <citation type="submission" date="2023-03" db="EMBL/GenBank/DDBJ databases">
        <title>Massive genome expansion in bonnet fungi (Mycena s.s.) driven by repeated elements and novel gene families across ecological guilds.</title>
        <authorList>
            <consortium name="Lawrence Berkeley National Laboratory"/>
            <person name="Harder C.B."/>
            <person name="Miyauchi S."/>
            <person name="Viragh M."/>
            <person name="Kuo A."/>
            <person name="Thoen E."/>
            <person name="Andreopoulos B."/>
            <person name="Lu D."/>
            <person name="Skrede I."/>
            <person name="Drula E."/>
            <person name="Henrissat B."/>
            <person name="Morin E."/>
            <person name="Kohler A."/>
            <person name="Barry K."/>
            <person name="LaButti K."/>
            <person name="Morin E."/>
            <person name="Salamov A."/>
            <person name="Lipzen A."/>
            <person name="Mereny Z."/>
            <person name="Hegedus B."/>
            <person name="Baldrian P."/>
            <person name="Stursova M."/>
            <person name="Weitz H."/>
            <person name="Taylor A."/>
            <person name="Grigoriev I.V."/>
            <person name="Nagy L.G."/>
            <person name="Martin F."/>
            <person name="Kauserud H."/>
        </authorList>
    </citation>
    <scope>NUCLEOTIDE SEQUENCE</scope>
    <source>
        <strain evidence="2">CBHHK002</strain>
    </source>
</reference>
<dbReference type="EMBL" id="JARIHO010000079">
    <property type="protein sequence ID" value="KAJ7310101.1"/>
    <property type="molecule type" value="Genomic_DNA"/>
</dbReference>
<organism evidence="2 3">
    <name type="scientific">Mycena albidolilacea</name>
    <dbReference type="NCBI Taxonomy" id="1033008"/>
    <lineage>
        <taxon>Eukaryota</taxon>
        <taxon>Fungi</taxon>
        <taxon>Dikarya</taxon>
        <taxon>Basidiomycota</taxon>
        <taxon>Agaricomycotina</taxon>
        <taxon>Agaricomycetes</taxon>
        <taxon>Agaricomycetidae</taxon>
        <taxon>Agaricales</taxon>
        <taxon>Marasmiineae</taxon>
        <taxon>Mycenaceae</taxon>
        <taxon>Mycena</taxon>
    </lineage>
</organism>
<dbReference type="Proteomes" id="UP001218218">
    <property type="component" value="Unassembled WGS sequence"/>
</dbReference>
<gene>
    <name evidence="2" type="ORF">DFH08DRAFT_823139</name>
</gene>
<comment type="caution">
    <text evidence="2">The sequence shown here is derived from an EMBL/GenBank/DDBJ whole genome shotgun (WGS) entry which is preliminary data.</text>
</comment>
<accession>A0AAD7ECC2</accession>
<proteinExistence type="predicted"/>
<keyword evidence="3" id="KW-1185">Reference proteome</keyword>
<protein>
    <submittedName>
        <fullName evidence="2">Uncharacterized protein</fullName>
    </submittedName>
</protein>
<feature type="region of interest" description="Disordered" evidence="1">
    <location>
        <begin position="112"/>
        <end position="181"/>
    </location>
</feature>
<feature type="compositionally biased region" description="Basic and acidic residues" evidence="1">
    <location>
        <begin position="112"/>
        <end position="127"/>
    </location>
</feature>
<name>A0AAD7ECC2_9AGAR</name>
<sequence>MHGRKPHPLQSGEFGRMGGRGTQAPEIDKHPPVNNTAYTHSAQCFFGIVPVSRIFCVSETMHVFFHGHRRGGSGEWGGGAGSKKETGLRLGIGGSLDEVYARPRQYYLEWKKKGEGGTDRHRDRDKPEVEDEGPLGAPNMTAPPERKSRVRGINKDDGQVGPRADNGEKRVGPGANNGDGWVELHADKDSMMWGRMWPGQRTKMRPYDNPGDMGTHQEKLLLPIVDILLPFVENFGMAPINPASNSTSQDSGDMISALFNKLQV</sequence>
<dbReference type="AlphaFoldDB" id="A0AAD7ECC2"/>
<evidence type="ECO:0000256" key="1">
    <source>
        <dbReference type="SAM" id="MobiDB-lite"/>
    </source>
</evidence>
<evidence type="ECO:0000313" key="2">
    <source>
        <dbReference type="EMBL" id="KAJ7310101.1"/>
    </source>
</evidence>